<dbReference type="InterPro" id="IPR003033">
    <property type="entry name" value="SCP2_sterol-bd_dom"/>
</dbReference>
<evidence type="ECO:0000313" key="3">
    <source>
        <dbReference type="Proteomes" id="UP000053815"/>
    </source>
</evidence>
<dbReference type="InterPro" id="IPR036527">
    <property type="entry name" value="SCP2_sterol-bd_dom_sf"/>
</dbReference>
<feature type="domain" description="SCP2" evidence="1">
    <location>
        <begin position="18"/>
        <end position="126"/>
    </location>
</feature>
<protein>
    <recommendedName>
        <fullName evidence="1">SCP2 domain-containing protein</fullName>
    </recommendedName>
</protein>
<accession>A0A0C9MWQ5</accession>
<proteinExistence type="predicted"/>
<dbReference type="Gene3D" id="3.30.1050.10">
    <property type="entry name" value="SCP2 sterol-binding domain"/>
    <property type="match status" value="1"/>
</dbReference>
<name>A0A0C9MWQ5_9FUNG</name>
<dbReference type="PANTHER" id="PTHR10094">
    <property type="entry name" value="STEROL CARRIER PROTEIN 2 SCP-2 FAMILY PROTEIN"/>
    <property type="match status" value="1"/>
</dbReference>
<dbReference type="GO" id="GO:0005829">
    <property type="term" value="C:cytosol"/>
    <property type="evidence" value="ECO:0007669"/>
    <property type="project" value="TreeGrafter"/>
</dbReference>
<gene>
    <name evidence="2" type="ORF">MAM1_0966c11389</name>
</gene>
<dbReference type="OrthoDB" id="10265837at2759"/>
<dbReference type="Proteomes" id="UP000053815">
    <property type="component" value="Unassembled WGS sequence"/>
</dbReference>
<dbReference type="EMBL" id="DF837255">
    <property type="protein sequence ID" value="GAN11789.1"/>
    <property type="molecule type" value="Genomic_DNA"/>
</dbReference>
<dbReference type="SUPFAM" id="SSF55718">
    <property type="entry name" value="SCP-like"/>
    <property type="match status" value="1"/>
</dbReference>
<evidence type="ECO:0000313" key="2">
    <source>
        <dbReference type="EMBL" id="GAN11789.1"/>
    </source>
</evidence>
<organism evidence="2">
    <name type="scientific">Mucor ambiguus</name>
    <dbReference type="NCBI Taxonomy" id="91626"/>
    <lineage>
        <taxon>Eukaryota</taxon>
        <taxon>Fungi</taxon>
        <taxon>Fungi incertae sedis</taxon>
        <taxon>Mucoromycota</taxon>
        <taxon>Mucoromycotina</taxon>
        <taxon>Mucoromycetes</taxon>
        <taxon>Mucorales</taxon>
        <taxon>Mucorineae</taxon>
        <taxon>Mucoraceae</taxon>
        <taxon>Mucor</taxon>
    </lineage>
</organism>
<dbReference type="Pfam" id="PF02036">
    <property type="entry name" value="SCP2"/>
    <property type="match status" value="1"/>
</dbReference>
<sequence>MTSQQPPQLVSNLLLPELERQLKEDQNLWPNVKGLFIVTVTKKKKAAATWYLLLQGKDVMPLITASEEDARAGVKGKIRTVKVQVDDADLLNFITGGMTGVKAYMTGKIKVKGDLLLAQRLEEVFEKLGGRERAIDFIKNNEQALALTNKSKL</sequence>
<dbReference type="AlphaFoldDB" id="A0A0C9MWQ5"/>
<dbReference type="STRING" id="91626.A0A0C9MWQ5"/>
<keyword evidence="3" id="KW-1185">Reference proteome</keyword>
<reference evidence="2" key="1">
    <citation type="submission" date="2014-09" db="EMBL/GenBank/DDBJ databases">
        <title>Draft genome sequence of an oleaginous Mucoromycotina fungus Mucor ambiguus NBRC6742.</title>
        <authorList>
            <person name="Takeda I."/>
            <person name="Yamane N."/>
            <person name="Morita T."/>
            <person name="Tamano K."/>
            <person name="Machida M."/>
            <person name="Baker S."/>
            <person name="Koike H."/>
        </authorList>
    </citation>
    <scope>NUCLEOTIDE SEQUENCE</scope>
    <source>
        <strain evidence="2">NBRC 6742</strain>
    </source>
</reference>
<evidence type="ECO:0000259" key="1">
    <source>
        <dbReference type="Pfam" id="PF02036"/>
    </source>
</evidence>
<dbReference type="PANTHER" id="PTHR10094:SF25">
    <property type="entry name" value="SCP2 STEROL-BINDING DOMAIN-CONTAINING PROTEIN 1"/>
    <property type="match status" value="1"/>
</dbReference>